<dbReference type="EMBL" id="CAADFO010000012">
    <property type="protein sequence ID" value="VFK25253.1"/>
    <property type="molecule type" value="Genomic_DNA"/>
</dbReference>
<evidence type="ECO:0000256" key="11">
    <source>
        <dbReference type="HAMAP-Rule" id="MF_00244"/>
    </source>
</evidence>
<evidence type="ECO:0000256" key="8">
    <source>
        <dbReference type="ARBA" id="ARBA00022840"/>
    </source>
</evidence>
<evidence type="ECO:0000256" key="5">
    <source>
        <dbReference type="ARBA" id="ARBA00022679"/>
    </source>
</evidence>
<dbReference type="PANTHER" id="PTHR39321:SF3">
    <property type="entry name" value="PHOSPHOPANTETHEINE ADENYLYLTRANSFERASE"/>
    <property type="match status" value="1"/>
</dbReference>
<dbReference type="UniPathway" id="UPA00253">
    <property type="reaction ID" value="UER00332"/>
</dbReference>
<name>A0A450XQC2_9GAMM</name>
<evidence type="ECO:0000256" key="7">
    <source>
        <dbReference type="ARBA" id="ARBA00022741"/>
    </source>
</evidence>
<comment type="function">
    <text evidence="1 11">Catalyzes the reversible adenylation of nicotinate mononucleotide (NaMN) to nicotinic acid adenine dinucleotide (NaAD).</text>
</comment>
<comment type="pathway">
    <text evidence="2 11">Cofactor biosynthesis; NAD(+) biosynthesis; deamido-NAD(+) from nicotinate D-ribonucleotide: step 1/1.</text>
</comment>
<evidence type="ECO:0000313" key="13">
    <source>
        <dbReference type="EMBL" id="VFK25253.1"/>
    </source>
</evidence>
<evidence type="ECO:0000256" key="4">
    <source>
        <dbReference type="ARBA" id="ARBA00022642"/>
    </source>
</evidence>
<dbReference type="Gene3D" id="3.40.50.620">
    <property type="entry name" value="HUPs"/>
    <property type="match status" value="1"/>
</dbReference>
<evidence type="ECO:0000313" key="14">
    <source>
        <dbReference type="EMBL" id="VFK31511.1"/>
    </source>
</evidence>
<dbReference type="EMBL" id="CAADGH010000025">
    <property type="protein sequence ID" value="VFK75544.1"/>
    <property type="molecule type" value="Genomic_DNA"/>
</dbReference>
<evidence type="ECO:0000256" key="1">
    <source>
        <dbReference type="ARBA" id="ARBA00002324"/>
    </source>
</evidence>
<evidence type="ECO:0000256" key="10">
    <source>
        <dbReference type="ARBA" id="ARBA00048721"/>
    </source>
</evidence>
<keyword evidence="8 11" id="KW-0067">ATP-binding</keyword>
<evidence type="ECO:0000256" key="3">
    <source>
        <dbReference type="ARBA" id="ARBA00009014"/>
    </source>
</evidence>
<evidence type="ECO:0000256" key="6">
    <source>
        <dbReference type="ARBA" id="ARBA00022695"/>
    </source>
</evidence>
<dbReference type="HAMAP" id="MF_00244">
    <property type="entry name" value="NaMN_adenylyltr"/>
    <property type="match status" value="1"/>
</dbReference>
<dbReference type="InterPro" id="IPR014729">
    <property type="entry name" value="Rossmann-like_a/b/a_fold"/>
</dbReference>
<dbReference type="GO" id="GO:0004515">
    <property type="term" value="F:nicotinate-nucleotide adenylyltransferase activity"/>
    <property type="evidence" value="ECO:0007669"/>
    <property type="project" value="UniProtKB-UniRule"/>
</dbReference>
<dbReference type="Pfam" id="PF01467">
    <property type="entry name" value="CTP_transf_like"/>
    <property type="match status" value="1"/>
</dbReference>
<dbReference type="GO" id="GO:0009435">
    <property type="term" value="P:NAD+ biosynthetic process"/>
    <property type="evidence" value="ECO:0007669"/>
    <property type="project" value="UniProtKB-UniRule"/>
</dbReference>
<sequence length="230" mass="25613">MEVIVNLTITEKATARDTPMLESIGILGGTFDPIHNGHLRFALEVLDGLSLSSICLIPLGRPPHRTPPRASDDVRLRMLMAAVREEPGLVVDDQELRRNGLSYTVDTLDALRQRFPHRSLCLILGADAFCQLHTWSRWRRILTLAHIVVAQRPGALLPKTGEAAHLLANRQTKDPARLREEPAGRIFVHAVPLLDISATRIRALAARGVSIRYLVPDTVLEIIIQEQLYA</sequence>
<accession>A0A450XQC2</accession>
<evidence type="ECO:0000313" key="15">
    <source>
        <dbReference type="EMBL" id="VFK75544.1"/>
    </source>
</evidence>
<dbReference type="EMBL" id="CAADFQ010000024">
    <property type="protein sequence ID" value="VFK31511.1"/>
    <property type="molecule type" value="Genomic_DNA"/>
</dbReference>
<evidence type="ECO:0000256" key="9">
    <source>
        <dbReference type="ARBA" id="ARBA00023027"/>
    </source>
</evidence>
<comment type="catalytic activity">
    <reaction evidence="10 11">
        <text>nicotinate beta-D-ribonucleotide + ATP + H(+) = deamido-NAD(+) + diphosphate</text>
        <dbReference type="Rhea" id="RHEA:22860"/>
        <dbReference type="ChEBI" id="CHEBI:15378"/>
        <dbReference type="ChEBI" id="CHEBI:30616"/>
        <dbReference type="ChEBI" id="CHEBI:33019"/>
        <dbReference type="ChEBI" id="CHEBI:57502"/>
        <dbReference type="ChEBI" id="CHEBI:58437"/>
        <dbReference type="EC" id="2.7.7.18"/>
    </reaction>
</comment>
<proteinExistence type="inferred from homology"/>
<feature type="domain" description="Cytidyltransferase-like" evidence="12">
    <location>
        <begin position="26"/>
        <end position="203"/>
    </location>
</feature>
<keyword evidence="5 11" id="KW-0808">Transferase</keyword>
<dbReference type="NCBIfam" id="NF000840">
    <property type="entry name" value="PRK00071.1-3"/>
    <property type="match status" value="1"/>
</dbReference>
<keyword evidence="6 11" id="KW-0548">Nucleotidyltransferase</keyword>
<dbReference type="InterPro" id="IPR005248">
    <property type="entry name" value="NadD/NMNAT"/>
</dbReference>
<reference evidence="14" key="1">
    <citation type="submission" date="2019-02" db="EMBL/GenBank/DDBJ databases">
        <authorList>
            <person name="Gruber-Vodicka R. H."/>
            <person name="Seah K. B. B."/>
        </authorList>
    </citation>
    <scope>NUCLEOTIDE SEQUENCE</scope>
    <source>
        <strain evidence="13">BECK_BZ197</strain>
        <strain evidence="15">BECK_BZ198</strain>
        <strain evidence="14">BECK_BZ199</strain>
    </source>
</reference>
<gene>
    <name evidence="11" type="primary">nadD</name>
    <name evidence="13" type="ORF">BECKMB1821G_GA0114241_101214</name>
    <name evidence="15" type="ORF">BECKMB1821H_GA0114242_102519</name>
    <name evidence="14" type="ORF">BECKMB1821I_GA0114274_102420</name>
</gene>
<dbReference type="NCBIfam" id="TIGR00482">
    <property type="entry name" value="nicotinate (nicotinamide) nucleotide adenylyltransferase"/>
    <property type="match status" value="1"/>
</dbReference>
<dbReference type="InterPro" id="IPR004821">
    <property type="entry name" value="Cyt_trans-like"/>
</dbReference>
<organism evidence="14">
    <name type="scientific">Candidatus Kentrum sp. MB</name>
    <dbReference type="NCBI Taxonomy" id="2138164"/>
    <lineage>
        <taxon>Bacteria</taxon>
        <taxon>Pseudomonadati</taxon>
        <taxon>Pseudomonadota</taxon>
        <taxon>Gammaproteobacteria</taxon>
        <taxon>Candidatus Kentrum</taxon>
    </lineage>
</organism>
<dbReference type="SUPFAM" id="SSF52374">
    <property type="entry name" value="Nucleotidylyl transferase"/>
    <property type="match status" value="1"/>
</dbReference>
<dbReference type="NCBIfam" id="NF000839">
    <property type="entry name" value="PRK00071.1-1"/>
    <property type="match status" value="1"/>
</dbReference>
<dbReference type="AlphaFoldDB" id="A0A450XQC2"/>
<dbReference type="GO" id="GO:0005524">
    <property type="term" value="F:ATP binding"/>
    <property type="evidence" value="ECO:0007669"/>
    <property type="project" value="UniProtKB-KW"/>
</dbReference>
<protein>
    <recommendedName>
        <fullName evidence="11">Probable nicotinate-nucleotide adenylyltransferase</fullName>
        <ecNumber evidence="11">2.7.7.18</ecNumber>
    </recommendedName>
    <alternativeName>
        <fullName evidence="11">Deamido-NAD(+) diphosphorylase</fullName>
    </alternativeName>
    <alternativeName>
        <fullName evidence="11">Deamido-NAD(+) pyrophosphorylase</fullName>
    </alternativeName>
    <alternativeName>
        <fullName evidence="11">Nicotinate mononucleotide adenylyltransferase</fullName>
        <shortName evidence="11">NaMN adenylyltransferase</shortName>
    </alternativeName>
</protein>
<keyword evidence="4 11" id="KW-0662">Pyridine nucleotide biosynthesis</keyword>
<keyword evidence="7 11" id="KW-0547">Nucleotide-binding</keyword>
<dbReference type="PANTHER" id="PTHR39321">
    <property type="entry name" value="NICOTINATE-NUCLEOTIDE ADENYLYLTRANSFERASE-RELATED"/>
    <property type="match status" value="1"/>
</dbReference>
<comment type="similarity">
    <text evidence="3 11">Belongs to the NadD family.</text>
</comment>
<evidence type="ECO:0000256" key="2">
    <source>
        <dbReference type="ARBA" id="ARBA00005019"/>
    </source>
</evidence>
<evidence type="ECO:0000259" key="12">
    <source>
        <dbReference type="Pfam" id="PF01467"/>
    </source>
</evidence>
<dbReference type="CDD" id="cd02165">
    <property type="entry name" value="NMNAT"/>
    <property type="match status" value="1"/>
</dbReference>
<keyword evidence="9 11" id="KW-0520">NAD</keyword>
<dbReference type="EC" id="2.7.7.18" evidence="11"/>